<dbReference type="Gene3D" id="3.30.160.60">
    <property type="entry name" value="Classic Zinc Finger"/>
    <property type="match status" value="1"/>
</dbReference>
<evidence type="ECO:0000313" key="2">
    <source>
        <dbReference type="EMBL" id="QHT87725.1"/>
    </source>
</evidence>
<reference evidence="2" key="1">
    <citation type="journal article" date="2020" name="Nature">
        <title>Giant virus diversity and host interactions through global metagenomics.</title>
        <authorList>
            <person name="Schulz F."/>
            <person name="Roux S."/>
            <person name="Paez-Espino D."/>
            <person name="Jungbluth S."/>
            <person name="Walsh D.A."/>
            <person name="Denef V.J."/>
            <person name="McMahon K.D."/>
            <person name="Konstantinidis K.T."/>
            <person name="Eloe-Fadrosh E.A."/>
            <person name="Kyrpides N.C."/>
            <person name="Woyke T."/>
        </authorList>
    </citation>
    <scope>NUCLEOTIDE SEQUENCE</scope>
    <source>
        <strain evidence="2">GVMAG-M-3300023184-190</strain>
    </source>
</reference>
<accession>A0A6C0I5P2</accession>
<feature type="coiled-coil region" evidence="1">
    <location>
        <begin position="102"/>
        <end position="136"/>
    </location>
</feature>
<keyword evidence="1" id="KW-0175">Coiled coil</keyword>
<proteinExistence type="predicted"/>
<sequence length="315" mass="36525">MEKEQKRATSFSCQSCDFVCSSKFNWGRHIATAKHKILINPNYIPNAKKQETYDCLCGKTYKHKSSLCHHQAKCKEQKERNVDLLSPSVPTTQIIVDIMKQSQEIQTILVEQNKEMQEIQKQNLEYQKQILELSKQPNQMITNNMTTTTNHNHFNLQFFLNTTCKDALSINDFVNSLDIQVADLEETGKLGYIGGITRIIVNGLKDVDVNKRPLHCTDLKRETVYIKNDKTWEKENSAKVQLKKAVERVSNRNLQQIRKWQEIHPLFKDTTTKENDMFIHLSTQAIGASSNEEDDRNIEKIMKNVLKEVVLDKKI</sequence>
<dbReference type="AlphaFoldDB" id="A0A6C0I5P2"/>
<evidence type="ECO:0008006" key="3">
    <source>
        <dbReference type="Google" id="ProtNLM"/>
    </source>
</evidence>
<name>A0A6C0I5P2_9ZZZZ</name>
<dbReference type="EMBL" id="MN740100">
    <property type="protein sequence ID" value="QHT87725.1"/>
    <property type="molecule type" value="Genomic_DNA"/>
</dbReference>
<protein>
    <recommendedName>
        <fullName evidence="3">C2H2-type domain-containing protein</fullName>
    </recommendedName>
</protein>
<organism evidence="2">
    <name type="scientific">viral metagenome</name>
    <dbReference type="NCBI Taxonomy" id="1070528"/>
    <lineage>
        <taxon>unclassified sequences</taxon>
        <taxon>metagenomes</taxon>
        <taxon>organismal metagenomes</taxon>
    </lineage>
</organism>
<evidence type="ECO:0000256" key="1">
    <source>
        <dbReference type="SAM" id="Coils"/>
    </source>
</evidence>